<protein>
    <submittedName>
        <fullName evidence="3">Glycosyl transferase</fullName>
    </submittedName>
</protein>
<dbReference type="SUPFAM" id="SSF53756">
    <property type="entry name" value="UDP-Glycosyltransferase/glycogen phosphorylase"/>
    <property type="match status" value="1"/>
</dbReference>
<keyword evidence="3" id="KW-0808">Transferase</keyword>
<evidence type="ECO:0000259" key="2">
    <source>
        <dbReference type="Pfam" id="PF13439"/>
    </source>
</evidence>
<dbReference type="GO" id="GO:0016758">
    <property type="term" value="F:hexosyltransferase activity"/>
    <property type="evidence" value="ECO:0007669"/>
    <property type="project" value="TreeGrafter"/>
</dbReference>
<dbReference type="PANTHER" id="PTHR45947">
    <property type="entry name" value="SULFOQUINOVOSYL TRANSFERASE SQD2"/>
    <property type="match status" value="1"/>
</dbReference>
<evidence type="ECO:0000259" key="1">
    <source>
        <dbReference type="Pfam" id="PF00534"/>
    </source>
</evidence>
<feature type="domain" description="Glycosyl transferase family 1" evidence="1">
    <location>
        <begin position="176"/>
        <end position="335"/>
    </location>
</feature>
<dbReference type="EMBL" id="QFFI01000004">
    <property type="protein sequence ID" value="PWG64900.1"/>
    <property type="molecule type" value="Genomic_DNA"/>
</dbReference>
<dbReference type="OrthoDB" id="9805661at2"/>
<dbReference type="InterPro" id="IPR050194">
    <property type="entry name" value="Glycosyltransferase_grp1"/>
</dbReference>
<dbReference type="InterPro" id="IPR001296">
    <property type="entry name" value="Glyco_trans_1"/>
</dbReference>
<proteinExistence type="predicted"/>
<evidence type="ECO:0000313" key="4">
    <source>
        <dbReference type="Proteomes" id="UP000245474"/>
    </source>
</evidence>
<reference evidence="3 4" key="1">
    <citation type="submission" date="2018-05" db="EMBL/GenBank/DDBJ databases">
        <title>Spiribacter halobius sp. nov., a moderately halophilic bacterium isolated from marine solar saltern.</title>
        <authorList>
            <person name="Zheng W.-S."/>
            <person name="Lu D.-C."/>
            <person name="Du Z.-J."/>
        </authorList>
    </citation>
    <scope>NUCLEOTIDE SEQUENCE [LARGE SCALE GENOMIC DNA]</scope>
    <source>
        <strain evidence="3 4">E85</strain>
    </source>
</reference>
<dbReference type="Gene3D" id="3.40.50.2000">
    <property type="entry name" value="Glycogen Phosphorylase B"/>
    <property type="match status" value="2"/>
</dbReference>
<dbReference type="Pfam" id="PF00534">
    <property type="entry name" value="Glycos_transf_1"/>
    <property type="match status" value="1"/>
</dbReference>
<name>A0A2U2N700_9GAMM</name>
<dbReference type="RefSeq" id="WP_109676363.1">
    <property type="nucleotide sequence ID" value="NZ_CP086615.1"/>
</dbReference>
<dbReference type="PANTHER" id="PTHR45947:SF3">
    <property type="entry name" value="SULFOQUINOVOSYL TRANSFERASE SQD2"/>
    <property type="match status" value="1"/>
</dbReference>
<evidence type="ECO:0000313" key="3">
    <source>
        <dbReference type="EMBL" id="PWG64900.1"/>
    </source>
</evidence>
<keyword evidence="4" id="KW-1185">Reference proteome</keyword>
<organism evidence="3 4">
    <name type="scientific">Sediminicurvatus halobius</name>
    <dbReference type="NCBI Taxonomy" id="2182432"/>
    <lineage>
        <taxon>Bacteria</taxon>
        <taxon>Pseudomonadati</taxon>
        <taxon>Pseudomonadota</taxon>
        <taxon>Gammaproteobacteria</taxon>
        <taxon>Chromatiales</taxon>
        <taxon>Ectothiorhodospiraceae</taxon>
        <taxon>Sediminicurvatus</taxon>
    </lineage>
</organism>
<dbReference type="Proteomes" id="UP000245474">
    <property type="component" value="Unassembled WGS sequence"/>
</dbReference>
<feature type="domain" description="Glycosyltransferase subfamily 4-like N-terminal" evidence="2">
    <location>
        <begin position="15"/>
        <end position="162"/>
    </location>
</feature>
<dbReference type="Pfam" id="PF13439">
    <property type="entry name" value="Glyco_transf_4"/>
    <property type="match status" value="1"/>
</dbReference>
<gene>
    <name evidence="3" type="ORF">DEM34_03635</name>
</gene>
<dbReference type="InterPro" id="IPR028098">
    <property type="entry name" value="Glyco_trans_4-like_N"/>
</dbReference>
<comment type="caution">
    <text evidence="3">The sequence shown here is derived from an EMBL/GenBank/DDBJ whole genome shotgun (WGS) entry which is preliminary data.</text>
</comment>
<dbReference type="AlphaFoldDB" id="A0A2U2N700"/>
<sequence length="361" mass="38991">MKVVHVEAGRHLYGGALQVVFLLEGLQARGIESVLVCPPGAEVGRRARELGIDVREIPLRGDHDLPFILRLVRLLRRERPDILHLHSRRGADTLGGIVGRLAGVPTVLSRRVDNPEPRWLVAVKYRLYDRVITISEAIRQVLLEEGVRPEKAVCVHSAVDTVRYAPQKHSHALQDALGLSGGGPVIGMIAQLIPRKGHQALLDAAPQVLAAHPQAHFVLFGRGPLHQEIEQAIRARNLQDSVLMAGFRDDLPVLLPELDIVVHPAEMEGLGVSLLQAAACGVPVVASRAGGIPEAVDDSHSGYLVPPGDTKALATAINTLLADASLRQAMAGNARALAMQRFSCAAMVSGNLHEYQRLQAR</sequence>
<accession>A0A2U2N700</accession>